<proteinExistence type="predicted"/>
<reference evidence="1" key="1">
    <citation type="journal article" date="2021" name="Proc. Natl. Acad. Sci. U.S.A.">
        <title>A Catalog of Tens of Thousands of Viruses from Human Metagenomes Reveals Hidden Associations with Chronic Diseases.</title>
        <authorList>
            <person name="Tisza M.J."/>
            <person name="Buck C.B."/>
        </authorList>
    </citation>
    <scope>NUCLEOTIDE SEQUENCE</scope>
    <source>
        <strain evidence="1">Ct96x5</strain>
    </source>
</reference>
<dbReference type="EMBL" id="BK015488">
    <property type="protein sequence ID" value="DAE09510.1"/>
    <property type="molecule type" value="Genomic_DNA"/>
</dbReference>
<accession>A0A8S5PR04</accession>
<protein>
    <submittedName>
        <fullName evidence="1">Uncharacterized protein</fullName>
    </submittedName>
</protein>
<sequence>MNKNIAPLMCQISTTWLIDDIRDIKTCETKTDDYSQHRIGMTVDPVVLGIGGNAVLQYRYDDESEDRDIYTASCMFTTNVDEIHVSLDEENKCVVLSIFTQNTIYILHADIDISGTNVAVIDDIIQKINKELEGKNEHRTYRCTTGDLC</sequence>
<organism evidence="1">
    <name type="scientific">Siphoviridae sp. ct96x5</name>
    <dbReference type="NCBI Taxonomy" id="2825367"/>
    <lineage>
        <taxon>Viruses</taxon>
        <taxon>Duplodnaviria</taxon>
        <taxon>Heunggongvirae</taxon>
        <taxon>Uroviricota</taxon>
        <taxon>Caudoviricetes</taxon>
    </lineage>
</organism>
<name>A0A8S5PR04_9CAUD</name>
<evidence type="ECO:0000313" key="1">
    <source>
        <dbReference type="EMBL" id="DAE09510.1"/>
    </source>
</evidence>